<accession>A0ACC8EP48</accession>
<reference evidence="1 2" key="1">
    <citation type="journal article" date="2016" name="Nat. Commun.">
        <title>Ectomycorrhizal ecology is imprinted in the genome of the dominant symbiotic fungus Cenococcum geophilum.</title>
        <authorList>
            <consortium name="DOE Joint Genome Institute"/>
            <person name="Peter M."/>
            <person name="Kohler A."/>
            <person name="Ohm R.A."/>
            <person name="Kuo A."/>
            <person name="Krutzmann J."/>
            <person name="Morin E."/>
            <person name="Arend M."/>
            <person name="Barry K.W."/>
            <person name="Binder M."/>
            <person name="Choi C."/>
            <person name="Clum A."/>
            <person name="Copeland A."/>
            <person name="Grisel N."/>
            <person name="Haridas S."/>
            <person name="Kipfer T."/>
            <person name="LaButti K."/>
            <person name="Lindquist E."/>
            <person name="Lipzen A."/>
            <person name="Maire R."/>
            <person name="Meier B."/>
            <person name="Mihaltcheva S."/>
            <person name="Molinier V."/>
            <person name="Murat C."/>
            <person name="Poggeler S."/>
            <person name="Quandt C.A."/>
            <person name="Sperisen C."/>
            <person name="Tritt A."/>
            <person name="Tisserant E."/>
            <person name="Crous P.W."/>
            <person name="Henrissat B."/>
            <person name="Nehls U."/>
            <person name="Egli S."/>
            <person name="Spatafora J.W."/>
            <person name="Grigoriev I.V."/>
            <person name="Martin F.M."/>
        </authorList>
    </citation>
    <scope>NUCLEOTIDE SEQUENCE [LARGE SCALE GENOMIC DNA]</scope>
    <source>
        <strain evidence="1 2">1.58</strain>
    </source>
</reference>
<protein>
    <submittedName>
        <fullName evidence="1">Uncharacterized protein</fullName>
    </submittedName>
</protein>
<gene>
    <name evidence="1" type="ORF">K441DRAFT_591084</name>
</gene>
<evidence type="ECO:0000313" key="2">
    <source>
        <dbReference type="Proteomes" id="UP000250078"/>
    </source>
</evidence>
<dbReference type="EMBL" id="KV748250">
    <property type="protein sequence ID" value="OCK88037.1"/>
    <property type="molecule type" value="Genomic_DNA"/>
</dbReference>
<dbReference type="Proteomes" id="UP000250078">
    <property type="component" value="Unassembled WGS sequence"/>
</dbReference>
<keyword evidence="2" id="KW-1185">Reference proteome</keyword>
<evidence type="ECO:0000313" key="1">
    <source>
        <dbReference type="EMBL" id="OCK88037.1"/>
    </source>
</evidence>
<name>A0ACC8EP48_9PEZI</name>
<sequence length="60" mass="6916">MALIFLNYIKWFNGLIGSKKVFLLINSTPSYTRGILIILERASLLNIRVKFLPKNVTSLY</sequence>
<organism evidence="1 2">
    <name type="scientific">Cenococcum geophilum 1.58</name>
    <dbReference type="NCBI Taxonomy" id="794803"/>
    <lineage>
        <taxon>Eukaryota</taxon>
        <taxon>Fungi</taxon>
        <taxon>Dikarya</taxon>
        <taxon>Ascomycota</taxon>
        <taxon>Pezizomycotina</taxon>
        <taxon>Dothideomycetes</taxon>
        <taxon>Pleosporomycetidae</taxon>
        <taxon>Gloniales</taxon>
        <taxon>Gloniaceae</taxon>
        <taxon>Cenococcum</taxon>
    </lineage>
</organism>
<proteinExistence type="predicted"/>